<reference evidence="2" key="1">
    <citation type="submission" date="2020-09" db="EMBL/GenBank/DDBJ databases">
        <title>Whole genome shotgun sequence of Streptomyces xanthophaeus NBRC 12829.</title>
        <authorList>
            <person name="Komaki H."/>
            <person name="Tamura T."/>
        </authorList>
    </citation>
    <scope>NUCLEOTIDE SEQUENCE</scope>
    <source>
        <strain evidence="2">NBRC 12829</strain>
    </source>
</reference>
<feature type="region of interest" description="Disordered" evidence="1">
    <location>
        <begin position="31"/>
        <end position="70"/>
    </location>
</feature>
<proteinExistence type="predicted"/>
<dbReference type="Proteomes" id="UP000600026">
    <property type="component" value="Unassembled WGS sequence"/>
</dbReference>
<keyword evidence="3" id="KW-1185">Reference proteome</keyword>
<protein>
    <submittedName>
        <fullName evidence="2">Uncharacterized protein</fullName>
    </submittedName>
</protein>
<sequence>MRPPHAKGIAGEGQLRHDWLRVNNTSLEIMWERPAAGGRNSETRQSPPKKLSEERQGGRTGLKGKASGEVLHLPSTNSSQIWAVGTLPKLSYLATINECSE</sequence>
<evidence type="ECO:0000256" key="1">
    <source>
        <dbReference type="SAM" id="MobiDB-lite"/>
    </source>
</evidence>
<accession>A0A919LN75</accession>
<dbReference type="EMBL" id="BNEE01000011">
    <property type="protein sequence ID" value="GHI90379.1"/>
    <property type="molecule type" value="Genomic_DNA"/>
</dbReference>
<name>A0A919LN75_9ACTN</name>
<gene>
    <name evidence="2" type="ORF">Sxan_77430</name>
</gene>
<evidence type="ECO:0000313" key="3">
    <source>
        <dbReference type="Proteomes" id="UP000600026"/>
    </source>
</evidence>
<organism evidence="2 3">
    <name type="scientific">Streptomyces xanthophaeus</name>
    <dbReference type="NCBI Taxonomy" id="67385"/>
    <lineage>
        <taxon>Bacteria</taxon>
        <taxon>Bacillati</taxon>
        <taxon>Actinomycetota</taxon>
        <taxon>Actinomycetes</taxon>
        <taxon>Kitasatosporales</taxon>
        <taxon>Streptomycetaceae</taxon>
        <taxon>Streptomyces</taxon>
    </lineage>
</organism>
<dbReference type="AlphaFoldDB" id="A0A919LN75"/>
<evidence type="ECO:0000313" key="2">
    <source>
        <dbReference type="EMBL" id="GHI90379.1"/>
    </source>
</evidence>
<comment type="caution">
    <text evidence="2">The sequence shown here is derived from an EMBL/GenBank/DDBJ whole genome shotgun (WGS) entry which is preliminary data.</text>
</comment>